<organism evidence="4 5">
    <name type="scientific">Arthrobacter mangrovi</name>
    <dbReference type="NCBI Taxonomy" id="2966350"/>
    <lineage>
        <taxon>Bacteria</taxon>
        <taxon>Bacillati</taxon>
        <taxon>Actinomycetota</taxon>
        <taxon>Actinomycetes</taxon>
        <taxon>Micrococcales</taxon>
        <taxon>Micrococcaceae</taxon>
        <taxon>Arthrobacter</taxon>
    </lineage>
</organism>
<gene>
    <name evidence="4" type="ORF">AHIS1636_23580</name>
</gene>
<dbReference type="GO" id="GO:0016746">
    <property type="term" value="F:acyltransferase activity"/>
    <property type="evidence" value="ECO:0007669"/>
    <property type="project" value="UniProtKB-KW"/>
</dbReference>
<dbReference type="EMBL" id="BRVS01000009">
    <property type="protein sequence ID" value="GLB67918.1"/>
    <property type="molecule type" value="Genomic_DNA"/>
</dbReference>
<dbReference type="InterPro" id="IPR050879">
    <property type="entry name" value="Acyltransferase_3"/>
</dbReference>
<feature type="domain" description="Acyltransferase 3" evidence="2">
    <location>
        <begin position="18"/>
        <end position="348"/>
    </location>
</feature>
<keyword evidence="4" id="KW-0808">Transferase</keyword>
<proteinExistence type="predicted"/>
<evidence type="ECO:0000313" key="5">
    <source>
        <dbReference type="Proteomes" id="UP001209654"/>
    </source>
</evidence>
<keyword evidence="1" id="KW-0472">Membrane</keyword>
<feature type="transmembrane region" description="Helical" evidence="1">
    <location>
        <begin position="331"/>
        <end position="351"/>
    </location>
</feature>
<dbReference type="InterPro" id="IPR002656">
    <property type="entry name" value="Acyl_transf_3_dom"/>
</dbReference>
<feature type="transmembrane region" description="Helical" evidence="1">
    <location>
        <begin position="306"/>
        <end position="325"/>
    </location>
</feature>
<reference evidence="4 5" key="1">
    <citation type="journal article" date="2023" name="Int. J. Syst. Evol. Microbiol.">
        <title>Arthrobacter mangrovi sp. nov., an actinobacterium isolated from the rhizosphere of a mangrove.</title>
        <authorList>
            <person name="Hamada M."/>
            <person name="Saitou S."/>
            <person name="Enomoto N."/>
            <person name="Nanri K."/>
            <person name="Hidaka K."/>
            <person name="Miura T."/>
            <person name="Tamura T."/>
        </authorList>
    </citation>
    <scope>NUCLEOTIDE SEQUENCE [LARGE SCALE GENOMIC DNA]</scope>
    <source>
        <strain evidence="4 5">NBRC 112813</strain>
    </source>
</reference>
<feature type="domain" description="SGNH" evidence="3">
    <location>
        <begin position="475"/>
        <end position="688"/>
    </location>
</feature>
<dbReference type="PANTHER" id="PTHR23028:SF53">
    <property type="entry name" value="ACYL_TRANSF_3 DOMAIN-CONTAINING PROTEIN"/>
    <property type="match status" value="1"/>
</dbReference>
<evidence type="ECO:0000313" key="4">
    <source>
        <dbReference type="EMBL" id="GLB67918.1"/>
    </source>
</evidence>
<keyword evidence="4" id="KW-0012">Acyltransferase</keyword>
<dbReference type="Proteomes" id="UP001209654">
    <property type="component" value="Unassembled WGS sequence"/>
</dbReference>
<name>A0ABQ5MVE8_9MICC</name>
<feature type="transmembrane region" description="Helical" evidence="1">
    <location>
        <begin position="179"/>
        <end position="200"/>
    </location>
</feature>
<feature type="transmembrane region" description="Helical" evidence="1">
    <location>
        <begin position="84"/>
        <end position="103"/>
    </location>
</feature>
<feature type="transmembrane region" description="Helical" evidence="1">
    <location>
        <begin position="21"/>
        <end position="38"/>
    </location>
</feature>
<feature type="transmembrane region" description="Helical" evidence="1">
    <location>
        <begin position="243"/>
        <end position="261"/>
    </location>
</feature>
<keyword evidence="1" id="KW-1133">Transmembrane helix</keyword>
<dbReference type="PANTHER" id="PTHR23028">
    <property type="entry name" value="ACETYLTRANSFERASE"/>
    <property type="match status" value="1"/>
</dbReference>
<keyword evidence="1" id="KW-0812">Transmembrane</keyword>
<dbReference type="Pfam" id="PF19040">
    <property type="entry name" value="SGNH"/>
    <property type="match status" value="1"/>
</dbReference>
<keyword evidence="5" id="KW-1185">Reference proteome</keyword>
<sequence length="697" mass="75535">MAKPRPDAGQKKNVFRPDIQGLRAFAVLAVIADHLFHWPAGGFVGVDVFFVISGFLITGLLIREHEKTGTISFTNFYKRRVKRILPASVLVLLVTAAAAWLVFPANRARETTVDALWSFFFAGNWRFATEGTDYFQEGMLPSPLQHYWSLGVEEQFYFVWPWVMLLVYWLLARRGLTSARVILGWIMGGIILASFGWAVFETTTSPTWAYFSTFSRAWELGIGALLAVASPILSRIQGSLRPVLGWLGLAGMFASLFLITAGPEFPAPAAAFPVLCTALVIASGSGQPAQGMFALTNRAAGYIGDISFSLYLWHWPIIIILVAFLPSDSALYYGVALGLTAALSVASYHFVENPLRHFELASTKRQRRRQVSTRTANIALGALAVMTAACVTFALNDPRHVVDQADAQTGPSSFEQLAAERAAEEKAHQTCFGAASTQTDADCAGLLDDSLTPSIDDYADDNGSGYECWRGEGEEFQDCTIGSAKDDAMRIAVIGDSHAASMLPAISEKALANNWSIDVFVGWGCQWKKHADTDDCRSELEKVQEKLLAKDAYNAVITTAKRRDPGQEADSASAGFAEVWEPVAERGTKVIAIADVPAVSQRALECLTRVGFNVKDNDCATPKDEALAGTDPLIAAVETVSGAALIETTDYFCDLSSCPVVIGNAIAYRDSAAHITGTYAKTLAPFLEQDLKAALKG</sequence>
<protein>
    <submittedName>
        <fullName evidence="4">Acyltransferase</fullName>
    </submittedName>
</protein>
<evidence type="ECO:0000259" key="3">
    <source>
        <dbReference type="Pfam" id="PF19040"/>
    </source>
</evidence>
<feature type="transmembrane region" description="Helical" evidence="1">
    <location>
        <begin position="44"/>
        <end position="63"/>
    </location>
</feature>
<feature type="transmembrane region" description="Helical" evidence="1">
    <location>
        <begin position="155"/>
        <end position="172"/>
    </location>
</feature>
<accession>A0ABQ5MVE8</accession>
<dbReference type="InterPro" id="IPR043968">
    <property type="entry name" value="SGNH"/>
</dbReference>
<comment type="caution">
    <text evidence="4">The sequence shown here is derived from an EMBL/GenBank/DDBJ whole genome shotgun (WGS) entry which is preliminary data.</text>
</comment>
<dbReference type="Pfam" id="PF01757">
    <property type="entry name" value="Acyl_transf_3"/>
    <property type="match status" value="1"/>
</dbReference>
<feature type="transmembrane region" description="Helical" evidence="1">
    <location>
        <begin position="220"/>
        <end position="236"/>
    </location>
</feature>
<feature type="transmembrane region" description="Helical" evidence="1">
    <location>
        <begin position="267"/>
        <end position="285"/>
    </location>
</feature>
<evidence type="ECO:0000259" key="2">
    <source>
        <dbReference type="Pfam" id="PF01757"/>
    </source>
</evidence>
<feature type="transmembrane region" description="Helical" evidence="1">
    <location>
        <begin position="371"/>
        <end position="395"/>
    </location>
</feature>
<evidence type="ECO:0000256" key="1">
    <source>
        <dbReference type="SAM" id="Phobius"/>
    </source>
</evidence>